<dbReference type="InterPro" id="IPR058624">
    <property type="entry name" value="MdtA-like_HH"/>
</dbReference>
<keyword evidence="2" id="KW-0175">Coiled coil</keyword>
<feature type="coiled-coil region" evidence="2">
    <location>
        <begin position="104"/>
        <end position="167"/>
    </location>
</feature>
<evidence type="ECO:0000259" key="3">
    <source>
        <dbReference type="Pfam" id="PF25876"/>
    </source>
</evidence>
<dbReference type="Pfam" id="PF25954">
    <property type="entry name" value="Beta-barrel_RND_2"/>
    <property type="match status" value="1"/>
</dbReference>
<name>A0A2V1GNQ3_9GAMM</name>
<evidence type="ECO:0000313" key="6">
    <source>
        <dbReference type="EMBL" id="PVZ63870.1"/>
    </source>
</evidence>
<gene>
    <name evidence="6" type="ORF">DC094_20290</name>
</gene>
<dbReference type="InterPro" id="IPR058625">
    <property type="entry name" value="MdtA-like_BSH"/>
</dbReference>
<dbReference type="RefSeq" id="WP_116688955.1">
    <property type="nucleotide sequence ID" value="NZ_CAWNYD010000014.1"/>
</dbReference>
<dbReference type="Gene3D" id="1.10.287.470">
    <property type="entry name" value="Helix hairpin bin"/>
    <property type="match status" value="1"/>
</dbReference>
<dbReference type="GO" id="GO:1990281">
    <property type="term" value="C:efflux pump complex"/>
    <property type="evidence" value="ECO:0007669"/>
    <property type="project" value="TreeGrafter"/>
</dbReference>
<comment type="similarity">
    <text evidence="1">Belongs to the membrane fusion protein (MFP) (TC 8.A.1) family.</text>
</comment>
<dbReference type="Gene3D" id="2.40.420.20">
    <property type="match status" value="1"/>
</dbReference>
<sequence length="370" mass="40566">MLKRILAMLAFLTILIGGIGGYIFNNIQQGMAQLANFAPPPVTVEAEKVTTESWSPQISATGSLRARNEVALTTQVSGQIETFGFSSGKKIEKGQLIVKLDDRVEQAQLKNSHASLRLMELQHQRDRDLFKRKVISKNQFDQSLANLDQASAQVEQLRAVLAKKQIHAPFSGEVGIRQVDLGDYLSPGSTIATLQDSSSLLVDFALPEKFLALLKLKQKVSIQVQAWPEKSFEGQITAIDAKVSATTRNISLRAELNNKEGELLPGMFANIKVTLDQNRQLMTVAQTSISYSSYGDTIWVLREEVVGEGEEQQKSLKAFPAFVQTGESRNGRISVIQGINAGDLVASSGQLKLYPGATVILPEQNKAEKQ</sequence>
<dbReference type="InterPro" id="IPR006143">
    <property type="entry name" value="RND_pump_MFP"/>
</dbReference>
<feature type="domain" description="Multidrug resistance protein MdtA-like alpha-helical hairpin" evidence="3">
    <location>
        <begin position="105"/>
        <end position="166"/>
    </location>
</feature>
<dbReference type="Gene3D" id="2.40.50.100">
    <property type="match status" value="1"/>
</dbReference>
<evidence type="ECO:0000259" key="4">
    <source>
        <dbReference type="Pfam" id="PF25917"/>
    </source>
</evidence>
<dbReference type="OrthoDB" id="9806939at2"/>
<dbReference type="Pfam" id="PF25876">
    <property type="entry name" value="HH_MFP_RND"/>
    <property type="match status" value="1"/>
</dbReference>
<dbReference type="Gene3D" id="2.40.30.170">
    <property type="match status" value="1"/>
</dbReference>
<comment type="caution">
    <text evidence="6">The sequence shown here is derived from an EMBL/GenBank/DDBJ whole genome shotgun (WGS) entry which is preliminary data.</text>
</comment>
<accession>A0A2V1GNQ3</accession>
<reference evidence="6 7" key="1">
    <citation type="submission" date="2018-04" db="EMBL/GenBank/DDBJ databases">
        <title>Thalassorhabdus spongiae gen. nov., sp. nov., isolated from a marine sponge in South-West Iceland.</title>
        <authorList>
            <person name="Knobloch S."/>
            <person name="Daussin A."/>
            <person name="Johannsson R."/>
            <person name="Marteinsson V.T."/>
        </authorList>
    </citation>
    <scope>NUCLEOTIDE SEQUENCE [LARGE SCALE GENOMIC DNA]</scope>
    <source>
        <strain evidence="6 7">Hp12</strain>
    </source>
</reference>
<dbReference type="EMBL" id="QDDL01000014">
    <property type="protein sequence ID" value="PVZ63870.1"/>
    <property type="molecule type" value="Genomic_DNA"/>
</dbReference>
<feature type="domain" description="Multidrug resistance protein MdtA-like barrel-sandwich hybrid" evidence="4">
    <location>
        <begin position="68"/>
        <end position="191"/>
    </location>
</feature>
<dbReference type="SUPFAM" id="SSF111369">
    <property type="entry name" value="HlyD-like secretion proteins"/>
    <property type="match status" value="1"/>
</dbReference>
<evidence type="ECO:0000256" key="2">
    <source>
        <dbReference type="SAM" id="Coils"/>
    </source>
</evidence>
<dbReference type="InterPro" id="IPR058792">
    <property type="entry name" value="Beta-barrel_RND_2"/>
</dbReference>
<dbReference type="Proteomes" id="UP000244906">
    <property type="component" value="Unassembled WGS sequence"/>
</dbReference>
<dbReference type="PANTHER" id="PTHR30469:SF11">
    <property type="entry name" value="BLL4320 PROTEIN"/>
    <property type="match status" value="1"/>
</dbReference>
<dbReference type="PANTHER" id="PTHR30469">
    <property type="entry name" value="MULTIDRUG RESISTANCE PROTEIN MDTA"/>
    <property type="match status" value="1"/>
</dbReference>
<evidence type="ECO:0000259" key="5">
    <source>
        <dbReference type="Pfam" id="PF25954"/>
    </source>
</evidence>
<feature type="domain" description="CusB-like beta-barrel" evidence="5">
    <location>
        <begin position="202"/>
        <end position="274"/>
    </location>
</feature>
<organism evidence="6 7">
    <name type="scientific">Pelagibaculum spongiae</name>
    <dbReference type="NCBI Taxonomy" id="2080658"/>
    <lineage>
        <taxon>Bacteria</taxon>
        <taxon>Pseudomonadati</taxon>
        <taxon>Pseudomonadota</taxon>
        <taxon>Gammaproteobacteria</taxon>
        <taxon>Oceanospirillales</taxon>
        <taxon>Pelagibaculum</taxon>
    </lineage>
</organism>
<keyword evidence="7" id="KW-1185">Reference proteome</keyword>
<evidence type="ECO:0000256" key="1">
    <source>
        <dbReference type="ARBA" id="ARBA00009477"/>
    </source>
</evidence>
<evidence type="ECO:0000313" key="7">
    <source>
        <dbReference type="Proteomes" id="UP000244906"/>
    </source>
</evidence>
<dbReference type="NCBIfam" id="TIGR01730">
    <property type="entry name" value="RND_mfp"/>
    <property type="match status" value="1"/>
</dbReference>
<proteinExistence type="inferred from homology"/>
<dbReference type="FunFam" id="2.40.30.170:FF:000010">
    <property type="entry name" value="Efflux RND transporter periplasmic adaptor subunit"/>
    <property type="match status" value="1"/>
</dbReference>
<protein>
    <submittedName>
        <fullName evidence="6">Efflux transporter periplasmic adaptor subunit</fullName>
    </submittedName>
</protein>
<dbReference type="Pfam" id="PF25917">
    <property type="entry name" value="BSH_RND"/>
    <property type="match status" value="1"/>
</dbReference>
<dbReference type="GO" id="GO:0015562">
    <property type="term" value="F:efflux transmembrane transporter activity"/>
    <property type="evidence" value="ECO:0007669"/>
    <property type="project" value="TreeGrafter"/>
</dbReference>
<dbReference type="AlphaFoldDB" id="A0A2V1GNQ3"/>